<comment type="caution">
    <text evidence="1">The sequence shown here is derived from an EMBL/GenBank/DDBJ whole genome shotgun (WGS) entry which is preliminary data.</text>
</comment>
<keyword evidence="2" id="KW-1185">Reference proteome</keyword>
<accession>A0AAP5I170</accession>
<dbReference type="EMBL" id="JAALHA020000001">
    <property type="protein sequence ID" value="MDR9893272.1"/>
    <property type="molecule type" value="Genomic_DNA"/>
</dbReference>
<protein>
    <submittedName>
        <fullName evidence="1">Uncharacterized protein</fullName>
    </submittedName>
</protein>
<gene>
    <name evidence="1" type="ORF">G7B40_001555</name>
</gene>
<evidence type="ECO:0000313" key="2">
    <source>
        <dbReference type="Proteomes" id="UP000667802"/>
    </source>
</evidence>
<organism evidence="1 2">
    <name type="scientific">Aetokthonos hydrillicola Thurmond2011</name>
    <dbReference type="NCBI Taxonomy" id="2712845"/>
    <lineage>
        <taxon>Bacteria</taxon>
        <taxon>Bacillati</taxon>
        <taxon>Cyanobacteriota</taxon>
        <taxon>Cyanophyceae</taxon>
        <taxon>Nostocales</taxon>
        <taxon>Hapalosiphonaceae</taxon>
        <taxon>Aetokthonos</taxon>
    </lineage>
</organism>
<sequence length="93" mass="10471">MTAKKSRTFISIEIDPETKKAFSDKIDQEGKTVTSVLKQFIEQYLSSDTSENVPSLIEITQRLRLVEEKIQGISLENNELVNKNKQLVGESAA</sequence>
<proteinExistence type="predicted"/>
<dbReference type="AlphaFoldDB" id="A0AAP5I170"/>
<name>A0AAP5I170_9CYAN</name>
<evidence type="ECO:0000313" key="1">
    <source>
        <dbReference type="EMBL" id="MDR9893272.1"/>
    </source>
</evidence>
<reference evidence="2" key="1">
    <citation type="journal article" date="2021" name="Science">
        <title>Hunting the eagle killer: A cyanobacterial neurotoxin causes vacuolar myelinopathy.</title>
        <authorList>
            <person name="Breinlinger S."/>
            <person name="Phillips T.J."/>
            <person name="Haram B.N."/>
            <person name="Mares J."/>
            <person name="Martinez Yerena J.A."/>
            <person name="Hrouzek P."/>
            <person name="Sobotka R."/>
            <person name="Henderson W.M."/>
            <person name="Schmieder P."/>
            <person name="Williams S.M."/>
            <person name="Lauderdale J.D."/>
            <person name="Wilde H.D."/>
            <person name="Gerrin W."/>
            <person name="Kust A."/>
            <person name="Washington J.W."/>
            <person name="Wagner C."/>
            <person name="Geier B."/>
            <person name="Liebeke M."/>
            <person name="Enke H."/>
            <person name="Niedermeyer T.H.J."/>
            <person name="Wilde S.B."/>
        </authorList>
    </citation>
    <scope>NUCLEOTIDE SEQUENCE [LARGE SCALE GENOMIC DNA]</scope>
    <source>
        <strain evidence="2">Thurmond2011</strain>
    </source>
</reference>
<dbReference type="Proteomes" id="UP000667802">
    <property type="component" value="Unassembled WGS sequence"/>
</dbReference>
<dbReference type="RefSeq" id="WP_208344855.1">
    <property type="nucleotide sequence ID" value="NZ_CAWQFN010000546.1"/>
</dbReference>